<reference evidence="1" key="2">
    <citation type="journal article" date="2021" name="Genome Biol. Evol.">
        <title>Developing a high-quality reference genome for a parasitic bivalve with doubly uniparental inheritance (Bivalvia: Unionida).</title>
        <authorList>
            <person name="Smith C.H."/>
        </authorList>
    </citation>
    <scope>NUCLEOTIDE SEQUENCE</scope>
    <source>
        <strain evidence="1">CHS0354</strain>
        <tissue evidence="1">Mantle</tissue>
    </source>
</reference>
<dbReference type="AlphaFoldDB" id="A0AAE0W2T6"/>
<proteinExistence type="predicted"/>
<dbReference type="Proteomes" id="UP001195483">
    <property type="component" value="Unassembled WGS sequence"/>
</dbReference>
<sequence length="107" mass="12257">MSRLYPYFTCRSLFRGLQDCMHRTLILLSNIRRKPMGSACIACLERRVKCGTITTTRRSLYDNTTTSGRQQGGEGPVLEYPIDIKGTMTKRRSRNIAWEVILSRILG</sequence>
<protein>
    <submittedName>
        <fullName evidence="1">Uncharacterized protein</fullName>
    </submittedName>
</protein>
<evidence type="ECO:0000313" key="2">
    <source>
        <dbReference type="Proteomes" id="UP001195483"/>
    </source>
</evidence>
<organism evidence="1 2">
    <name type="scientific">Potamilus streckersoni</name>
    <dbReference type="NCBI Taxonomy" id="2493646"/>
    <lineage>
        <taxon>Eukaryota</taxon>
        <taxon>Metazoa</taxon>
        <taxon>Spiralia</taxon>
        <taxon>Lophotrochozoa</taxon>
        <taxon>Mollusca</taxon>
        <taxon>Bivalvia</taxon>
        <taxon>Autobranchia</taxon>
        <taxon>Heteroconchia</taxon>
        <taxon>Palaeoheterodonta</taxon>
        <taxon>Unionida</taxon>
        <taxon>Unionoidea</taxon>
        <taxon>Unionidae</taxon>
        <taxon>Ambleminae</taxon>
        <taxon>Lampsilini</taxon>
        <taxon>Potamilus</taxon>
    </lineage>
</organism>
<gene>
    <name evidence="1" type="ORF">CHS0354_036397</name>
</gene>
<name>A0AAE0W2T6_9BIVA</name>
<evidence type="ECO:0000313" key="1">
    <source>
        <dbReference type="EMBL" id="KAK3599386.1"/>
    </source>
</evidence>
<comment type="caution">
    <text evidence="1">The sequence shown here is derived from an EMBL/GenBank/DDBJ whole genome shotgun (WGS) entry which is preliminary data.</text>
</comment>
<dbReference type="EMBL" id="JAEAOA010002130">
    <property type="protein sequence ID" value="KAK3599386.1"/>
    <property type="molecule type" value="Genomic_DNA"/>
</dbReference>
<reference evidence="1" key="1">
    <citation type="journal article" date="2021" name="Genome Biol. Evol.">
        <title>A High-Quality Reference Genome for a Parasitic Bivalve with Doubly Uniparental Inheritance (Bivalvia: Unionida).</title>
        <authorList>
            <person name="Smith C.H."/>
        </authorList>
    </citation>
    <scope>NUCLEOTIDE SEQUENCE</scope>
    <source>
        <strain evidence="1">CHS0354</strain>
    </source>
</reference>
<reference evidence="1" key="3">
    <citation type="submission" date="2023-05" db="EMBL/GenBank/DDBJ databases">
        <authorList>
            <person name="Smith C.H."/>
        </authorList>
    </citation>
    <scope>NUCLEOTIDE SEQUENCE</scope>
    <source>
        <strain evidence="1">CHS0354</strain>
        <tissue evidence="1">Mantle</tissue>
    </source>
</reference>
<keyword evidence="2" id="KW-1185">Reference proteome</keyword>
<accession>A0AAE0W2T6</accession>